<keyword evidence="2" id="KW-0732">Signal</keyword>
<evidence type="ECO:0000256" key="1">
    <source>
        <dbReference type="SAM" id="MobiDB-lite"/>
    </source>
</evidence>
<dbReference type="PANTHER" id="PTHR34853">
    <property type="match status" value="1"/>
</dbReference>
<feature type="compositionally biased region" description="Basic and acidic residues" evidence="1">
    <location>
        <begin position="160"/>
        <end position="175"/>
    </location>
</feature>
<evidence type="ECO:0000313" key="4">
    <source>
        <dbReference type="Proteomes" id="UP001480595"/>
    </source>
</evidence>
<feature type="signal peptide" evidence="2">
    <location>
        <begin position="1"/>
        <end position="22"/>
    </location>
</feature>
<keyword evidence="4" id="KW-1185">Reference proteome</keyword>
<dbReference type="RefSeq" id="XP_066719263.1">
    <property type="nucleotide sequence ID" value="XM_066854985.1"/>
</dbReference>
<dbReference type="Gene3D" id="3.40.50.1820">
    <property type="entry name" value="alpha/beta hydrolase"/>
    <property type="match status" value="2"/>
</dbReference>
<dbReference type="SUPFAM" id="SSF53474">
    <property type="entry name" value="alpha/beta-Hydrolases"/>
    <property type="match status" value="1"/>
</dbReference>
<feature type="region of interest" description="Disordered" evidence="1">
    <location>
        <begin position="152"/>
        <end position="176"/>
    </location>
</feature>
<dbReference type="InterPro" id="IPR029058">
    <property type="entry name" value="AB_hydrolase_fold"/>
</dbReference>
<feature type="chain" id="PRO_5045123644" evidence="2">
    <location>
        <begin position="23"/>
        <end position="532"/>
    </location>
</feature>
<dbReference type="GeneID" id="92088048"/>
<reference evidence="3 4" key="1">
    <citation type="submission" date="2023-01" db="EMBL/GenBank/DDBJ databases">
        <title>Analysis of 21 Apiospora genomes using comparative genomics revels a genus with tremendous synthesis potential of carbohydrate active enzymes and secondary metabolites.</title>
        <authorList>
            <person name="Sorensen T."/>
        </authorList>
    </citation>
    <scope>NUCLEOTIDE SEQUENCE [LARGE SCALE GENOMIC DNA]</scope>
    <source>
        <strain evidence="3 4">CBS 135458</strain>
    </source>
</reference>
<gene>
    <name evidence="3" type="ORF">PG994_003576</name>
</gene>
<dbReference type="EMBL" id="JAQQWL010000004">
    <property type="protein sequence ID" value="KAK8076304.1"/>
    <property type="molecule type" value="Genomic_DNA"/>
</dbReference>
<dbReference type="InterPro" id="IPR005152">
    <property type="entry name" value="Lipase_secreted"/>
</dbReference>
<sequence>MFYPAKAITALFLSGHASSASAQTPPAAEQSTGFNSTFALTPDQIVATNLSDAEATSLNNVLRFDRSQLANGGPHEDDFYTLPPLTNSSTGPLEPGTLLKTQAFTDPSTFAIPPNTALSRILYTTRTHNGTVVPATAFILWPFTARNIVTASATGNQHAQQRDKAEEKRSYDDQIKPTGGAGAPVVLWTHGTSGFFASAAPSSHRALWYGDAAPFTLALEGYAVVAPDYAGLGISTTWGEGGGDTQKIPHQYLMSRISARDGLYALRAARAAFAEALDARFVAMGHSQGGGAAWSVAEVLSDEEGKTPEEFADLAPGYRGAVAGSPTTDVFTGWPSLIAPFVALALGSVFPSFQLADWFTPVGAARVKLFRELEGSIGAAQQLFLGDGAAQLLKDGWNETWYVEAYGKLANAGRRPFRGPLLVLQGTEDVYVPYSVTNATVAATCAAHPDSALEFLVVNGTGHVPTLDATRQIWLDWIQDRFEGRPAATEGRGCKRTEMGSFLPMGWYLKVGNAFPQWAGAPEYSYQVPLGL</sequence>
<comment type="caution">
    <text evidence="3">The sequence shown here is derived from an EMBL/GenBank/DDBJ whole genome shotgun (WGS) entry which is preliminary data.</text>
</comment>
<accession>A0ABR1VYK0</accession>
<organism evidence="3 4">
    <name type="scientific">Apiospora phragmitis</name>
    <dbReference type="NCBI Taxonomy" id="2905665"/>
    <lineage>
        <taxon>Eukaryota</taxon>
        <taxon>Fungi</taxon>
        <taxon>Dikarya</taxon>
        <taxon>Ascomycota</taxon>
        <taxon>Pezizomycotina</taxon>
        <taxon>Sordariomycetes</taxon>
        <taxon>Xylariomycetidae</taxon>
        <taxon>Amphisphaeriales</taxon>
        <taxon>Apiosporaceae</taxon>
        <taxon>Apiospora</taxon>
    </lineage>
</organism>
<evidence type="ECO:0000256" key="2">
    <source>
        <dbReference type="SAM" id="SignalP"/>
    </source>
</evidence>
<protein>
    <submittedName>
        <fullName evidence="3">Secretory lipase</fullName>
    </submittedName>
</protein>
<evidence type="ECO:0000313" key="3">
    <source>
        <dbReference type="EMBL" id="KAK8076304.1"/>
    </source>
</evidence>
<name>A0ABR1VYK0_9PEZI</name>
<proteinExistence type="predicted"/>
<dbReference type="Proteomes" id="UP001480595">
    <property type="component" value="Unassembled WGS sequence"/>
</dbReference>
<dbReference type="PANTHER" id="PTHR34853:SF1">
    <property type="entry name" value="LIPASE 5"/>
    <property type="match status" value="1"/>
</dbReference>